<feature type="compositionally biased region" description="Basic and acidic residues" evidence="1">
    <location>
        <begin position="13"/>
        <end position="23"/>
    </location>
</feature>
<dbReference type="Proteomes" id="UP000011592">
    <property type="component" value="Unassembled WGS sequence"/>
</dbReference>
<proteinExistence type="predicted"/>
<evidence type="ECO:0000256" key="1">
    <source>
        <dbReference type="SAM" id="MobiDB-lite"/>
    </source>
</evidence>
<feature type="compositionally biased region" description="Polar residues" evidence="1">
    <location>
        <begin position="1"/>
        <end position="11"/>
    </location>
</feature>
<name>L9YZN9_9EURY</name>
<sequence length="133" mass="14183">MSAGKTITANVETEGRNEQPDRYDSFDIDVVTSAVDLHDVGAANTHSGKVRPNEQNKHGTYDVAVGDQLSVQTFYNPSKEDLRIEMGNTGTFVDDGDTVTFTVESGSGTVPVTVVAPSTNDQVVSYDIAVDSP</sequence>
<keyword evidence="3" id="KW-1185">Reference proteome</keyword>
<comment type="caution">
    <text evidence="2">The sequence shown here is derived from an EMBL/GenBank/DDBJ whole genome shotgun (WGS) entry which is preliminary data.</text>
</comment>
<evidence type="ECO:0000313" key="3">
    <source>
        <dbReference type="Proteomes" id="UP000011592"/>
    </source>
</evidence>
<dbReference type="EMBL" id="AOIJ01000051">
    <property type="protein sequence ID" value="ELY79564.1"/>
    <property type="molecule type" value="Genomic_DNA"/>
</dbReference>
<organism evidence="2 3">
    <name type="scientific">Natrinema gari JCM 14663</name>
    <dbReference type="NCBI Taxonomy" id="1230459"/>
    <lineage>
        <taxon>Archaea</taxon>
        <taxon>Methanobacteriati</taxon>
        <taxon>Methanobacteriota</taxon>
        <taxon>Stenosarchaea group</taxon>
        <taxon>Halobacteria</taxon>
        <taxon>Halobacteriales</taxon>
        <taxon>Natrialbaceae</taxon>
        <taxon>Natrinema</taxon>
    </lineage>
</organism>
<evidence type="ECO:0000313" key="2">
    <source>
        <dbReference type="EMBL" id="ELY79564.1"/>
    </source>
</evidence>
<dbReference type="PATRIC" id="fig|1230459.4.peg.2226"/>
<gene>
    <name evidence="2" type="ORF">C486_11204</name>
</gene>
<protein>
    <submittedName>
        <fullName evidence="2">Uncharacterized protein</fullName>
    </submittedName>
</protein>
<accession>L9YZN9</accession>
<feature type="region of interest" description="Disordered" evidence="1">
    <location>
        <begin position="1"/>
        <end position="23"/>
    </location>
</feature>
<dbReference type="AlphaFoldDB" id="L9YZN9"/>
<reference evidence="2 3" key="1">
    <citation type="journal article" date="2014" name="PLoS Genet.">
        <title>Phylogenetically driven sequencing of extremely halophilic archaea reveals strategies for static and dynamic osmo-response.</title>
        <authorList>
            <person name="Becker E.A."/>
            <person name="Seitzer P.M."/>
            <person name="Tritt A."/>
            <person name="Larsen D."/>
            <person name="Krusor M."/>
            <person name="Yao A.I."/>
            <person name="Wu D."/>
            <person name="Madern D."/>
            <person name="Eisen J.A."/>
            <person name="Darling A.E."/>
            <person name="Facciotti M.T."/>
        </authorList>
    </citation>
    <scope>NUCLEOTIDE SEQUENCE [LARGE SCALE GENOMIC DNA]</scope>
    <source>
        <strain evidence="2 3">JCM 14663</strain>
    </source>
</reference>